<organism evidence="2 3">
    <name type="scientific">Kaistella treverensis</name>
    <dbReference type="NCBI Taxonomy" id="631455"/>
    <lineage>
        <taxon>Bacteria</taxon>
        <taxon>Pseudomonadati</taxon>
        <taxon>Bacteroidota</taxon>
        <taxon>Flavobacteriia</taxon>
        <taxon>Flavobacteriales</taxon>
        <taxon>Weeksellaceae</taxon>
        <taxon>Chryseobacterium group</taxon>
        <taxon>Kaistella</taxon>
    </lineage>
</organism>
<sequence>MIIFESIRNNYLKFVPYSAKIEAFGIKFKQKIYLMKKFTALALLSIALLSCKKETKTVTKIDPETGKSVTVEVPAGNANDSTAVAQSNTANSAPAIFETAGVYKQTFKLEKGQTYPLKTYQKDVQTMTAPDGKSQSGTSEMTDEMSFTVNDFKDGIYDISINLVGKRNSQSANGKSVSVDTKQAEPKDEQLKMMWKVNKALVGNKLNLKMTETGKVVSITGFDAIYNKISAAVGSTIKDAKAKTAFLSSFKQSFNEKMLKDQIAKNLVLIPEKGVKIGEKWTESENATPDGKIKLVTTYVLKNVGNGIAQIGVSGGIPKKSDKQTQQGITRSMSSELSQNGTITLDQNTGWVKNQNISVKTSQSETLSDGKQSQTMKSLSNSTVVVNPGK</sequence>
<protein>
    <recommendedName>
        <fullName evidence="4">Lipoprotein</fullName>
    </recommendedName>
</protein>
<proteinExistence type="predicted"/>
<gene>
    <name evidence="2" type="ORF">SAMN05421638_0092</name>
</gene>
<feature type="region of interest" description="Disordered" evidence="1">
    <location>
        <begin position="319"/>
        <end position="338"/>
    </location>
</feature>
<evidence type="ECO:0000313" key="3">
    <source>
        <dbReference type="Proteomes" id="UP000242560"/>
    </source>
</evidence>
<name>A0A1I3JCM0_9FLAO</name>
<dbReference type="AlphaFoldDB" id="A0A1I3JCM0"/>
<dbReference type="Pfam" id="PF19777">
    <property type="entry name" value="DUF6263"/>
    <property type="match status" value="1"/>
</dbReference>
<evidence type="ECO:0000256" key="1">
    <source>
        <dbReference type="SAM" id="MobiDB-lite"/>
    </source>
</evidence>
<keyword evidence="3" id="KW-1185">Reference proteome</keyword>
<feature type="compositionally biased region" description="Polar residues" evidence="1">
    <location>
        <begin position="324"/>
        <end position="338"/>
    </location>
</feature>
<dbReference type="EMBL" id="FORQ01000001">
    <property type="protein sequence ID" value="SFI57949.1"/>
    <property type="molecule type" value="Genomic_DNA"/>
</dbReference>
<feature type="region of interest" description="Disordered" evidence="1">
    <location>
        <begin position="360"/>
        <end position="390"/>
    </location>
</feature>
<accession>A0A1I3JCM0</accession>
<dbReference type="Proteomes" id="UP000242560">
    <property type="component" value="Unassembled WGS sequence"/>
</dbReference>
<evidence type="ECO:0000313" key="2">
    <source>
        <dbReference type="EMBL" id="SFI57949.1"/>
    </source>
</evidence>
<evidence type="ECO:0008006" key="4">
    <source>
        <dbReference type="Google" id="ProtNLM"/>
    </source>
</evidence>
<reference evidence="3" key="1">
    <citation type="submission" date="2016-10" db="EMBL/GenBank/DDBJ databases">
        <authorList>
            <person name="Varghese N."/>
            <person name="Submissions S."/>
        </authorList>
    </citation>
    <scope>NUCLEOTIDE SEQUENCE [LARGE SCALE GENOMIC DNA]</scope>
    <source>
        <strain evidence="3">DSM 22251</strain>
    </source>
</reference>
<dbReference type="InterPro" id="IPR046230">
    <property type="entry name" value="DUF6263"/>
</dbReference>